<dbReference type="InterPro" id="IPR036188">
    <property type="entry name" value="FAD/NAD-bd_sf"/>
</dbReference>
<evidence type="ECO:0000256" key="1">
    <source>
        <dbReference type="ARBA" id="ARBA00001974"/>
    </source>
</evidence>
<evidence type="ECO:0000313" key="10">
    <source>
        <dbReference type="EMBL" id="KPJ70762.1"/>
    </source>
</evidence>
<keyword evidence="5" id="KW-0274">FAD</keyword>
<dbReference type="PROSITE" id="PS00198">
    <property type="entry name" value="4FE4S_FER_1"/>
    <property type="match status" value="1"/>
</dbReference>
<evidence type="ECO:0000256" key="4">
    <source>
        <dbReference type="ARBA" id="ARBA00022723"/>
    </source>
</evidence>
<organism evidence="10 11">
    <name type="scientific">candidate division TA06 bacterium DG_78</name>
    <dbReference type="NCBI Taxonomy" id="1703772"/>
    <lineage>
        <taxon>Bacteria</taxon>
        <taxon>Bacteria division TA06</taxon>
    </lineage>
</organism>
<keyword evidence="3" id="KW-0004">4Fe-4S</keyword>
<protein>
    <submittedName>
        <fullName evidence="10">FAD-binding protein</fullName>
    </submittedName>
</protein>
<keyword evidence="8" id="KW-0411">Iron-sulfur</keyword>
<comment type="caution">
    <text evidence="10">The sequence shown here is derived from an EMBL/GenBank/DDBJ whole genome shotgun (WGS) entry which is preliminary data.</text>
</comment>
<dbReference type="InterPro" id="IPR039650">
    <property type="entry name" value="HdrA-like"/>
</dbReference>
<accession>A0A0S7Y866</accession>
<dbReference type="PROSITE" id="PS51379">
    <property type="entry name" value="4FE4S_FER_2"/>
    <property type="match status" value="2"/>
</dbReference>
<keyword evidence="5" id="KW-0285">Flavoprotein</keyword>
<comment type="cofactor">
    <cofactor evidence="1">
        <name>FAD</name>
        <dbReference type="ChEBI" id="CHEBI:57692"/>
    </cofactor>
</comment>
<evidence type="ECO:0000256" key="5">
    <source>
        <dbReference type="ARBA" id="ARBA00022827"/>
    </source>
</evidence>
<dbReference type="GO" id="GO:0016491">
    <property type="term" value="F:oxidoreductase activity"/>
    <property type="evidence" value="ECO:0007669"/>
    <property type="project" value="UniProtKB-KW"/>
</dbReference>
<sequence>MPKNKDILVIGAGLAGIEASLLAANAGRKVYLIEKKPYFGGASIKSEEIAPNMECATCMLAPKQSELLEDKNIELMTLSEIKEISGDSGDFTATIIKRARYVSLANCIGCGACFEPCPVSVNNEFEEDLSKRKAIYIACPGALPNAPAIDMDYCVRAKGDDCNKCKEACMFEAIIYDDKDEEIEIKVGAIIVATGYLLGDMNQFTTYGYGKFKNVFNAFEFERLRASNGPTGGEIQTRDGKKAKSIALIHCVGRDKKGYCSQVCCMYLTKFAHYALDKLPGVQVYQLYKELSIPGKGNQKFYHEVNEKGVRAMRAKEIEVAENGNGAGLKIIYRNEKVEKESIDVDMVVLAPYIEPYPGTDTLAKLLGVELGSFGFFKTAEFDSISTTRPGIYVAGCAQGPKFMEDVIIQAQAATAHALFSTED</sequence>
<keyword evidence="7" id="KW-0408">Iron</keyword>
<dbReference type="SUPFAM" id="SSF51905">
    <property type="entry name" value="FAD/NAD(P)-binding domain"/>
    <property type="match status" value="1"/>
</dbReference>
<dbReference type="EMBL" id="LJNI01000158">
    <property type="protein sequence ID" value="KPJ70762.1"/>
    <property type="molecule type" value="Genomic_DNA"/>
</dbReference>
<evidence type="ECO:0000256" key="2">
    <source>
        <dbReference type="ARBA" id="ARBA00006561"/>
    </source>
</evidence>
<dbReference type="PANTHER" id="PTHR43498:SF1">
    <property type="entry name" value="COB--COM HETERODISULFIDE REDUCTASE IRON-SULFUR SUBUNIT A"/>
    <property type="match status" value="1"/>
</dbReference>
<name>A0A0S7Y866_UNCT6</name>
<keyword evidence="4" id="KW-0479">Metal-binding</keyword>
<evidence type="ECO:0000256" key="3">
    <source>
        <dbReference type="ARBA" id="ARBA00022485"/>
    </source>
</evidence>
<evidence type="ECO:0000256" key="7">
    <source>
        <dbReference type="ARBA" id="ARBA00023004"/>
    </source>
</evidence>
<feature type="domain" description="4Fe-4S ferredoxin-type" evidence="9">
    <location>
        <begin position="98"/>
        <end position="128"/>
    </location>
</feature>
<dbReference type="GO" id="GO:0046872">
    <property type="term" value="F:metal ion binding"/>
    <property type="evidence" value="ECO:0007669"/>
    <property type="project" value="UniProtKB-KW"/>
</dbReference>
<dbReference type="Gene3D" id="3.50.50.60">
    <property type="entry name" value="FAD/NAD(P)-binding domain"/>
    <property type="match status" value="1"/>
</dbReference>
<dbReference type="Proteomes" id="UP000051012">
    <property type="component" value="Unassembled WGS sequence"/>
</dbReference>
<dbReference type="InterPro" id="IPR017900">
    <property type="entry name" value="4Fe4S_Fe_S_CS"/>
</dbReference>
<evidence type="ECO:0000256" key="8">
    <source>
        <dbReference type="ARBA" id="ARBA00023014"/>
    </source>
</evidence>
<keyword evidence="6" id="KW-0560">Oxidoreductase</keyword>
<evidence type="ECO:0000256" key="6">
    <source>
        <dbReference type="ARBA" id="ARBA00023002"/>
    </source>
</evidence>
<dbReference type="InterPro" id="IPR017896">
    <property type="entry name" value="4Fe4S_Fe-S-bd"/>
</dbReference>
<feature type="domain" description="4Fe-4S ferredoxin-type" evidence="9">
    <location>
        <begin position="145"/>
        <end position="179"/>
    </location>
</feature>
<comment type="similarity">
    <text evidence="2">Belongs to the HdrA family.</text>
</comment>
<proteinExistence type="inferred from homology"/>
<dbReference type="Pfam" id="PF12831">
    <property type="entry name" value="FAD_oxidored"/>
    <property type="match status" value="1"/>
</dbReference>
<evidence type="ECO:0000313" key="11">
    <source>
        <dbReference type="Proteomes" id="UP000051012"/>
    </source>
</evidence>
<dbReference type="AlphaFoldDB" id="A0A0S7Y866"/>
<dbReference type="GO" id="GO:0051539">
    <property type="term" value="F:4 iron, 4 sulfur cluster binding"/>
    <property type="evidence" value="ECO:0007669"/>
    <property type="project" value="UniProtKB-KW"/>
</dbReference>
<dbReference type="Gene3D" id="3.30.70.20">
    <property type="match status" value="1"/>
</dbReference>
<dbReference type="PANTHER" id="PTHR43498">
    <property type="entry name" value="FERREDOXIN:COB-COM HETERODISULFIDE REDUCTASE SUBUNIT A"/>
    <property type="match status" value="1"/>
</dbReference>
<reference evidence="10 11" key="1">
    <citation type="journal article" date="2015" name="Microbiome">
        <title>Genomic resolution of linkages in carbon, nitrogen, and sulfur cycling among widespread estuary sediment bacteria.</title>
        <authorList>
            <person name="Baker B.J."/>
            <person name="Lazar C.S."/>
            <person name="Teske A.P."/>
            <person name="Dick G.J."/>
        </authorList>
    </citation>
    <scope>NUCLEOTIDE SEQUENCE [LARGE SCALE GENOMIC DNA]</scope>
    <source>
        <strain evidence="10">DG_78</strain>
    </source>
</reference>
<gene>
    <name evidence="10" type="ORF">AMJ52_09470</name>
</gene>
<evidence type="ECO:0000259" key="9">
    <source>
        <dbReference type="PROSITE" id="PS51379"/>
    </source>
</evidence>